<reference evidence="7" key="1">
    <citation type="submission" date="2014-07" db="EMBL/GenBank/DDBJ databases">
        <authorList>
            <person name="Wibberg D."/>
        </authorList>
    </citation>
    <scope>NUCLEOTIDE SEQUENCE [LARGE SCALE GENOMIC DNA]</scope>
    <source>
        <strain evidence="7">DG5</strain>
    </source>
</reference>
<organism evidence="6 7">
    <name type="scientific">[Clostridium] cellulosi</name>
    <dbReference type="NCBI Taxonomy" id="29343"/>
    <lineage>
        <taxon>Bacteria</taxon>
        <taxon>Bacillati</taxon>
        <taxon>Bacillota</taxon>
        <taxon>Clostridia</taxon>
        <taxon>Eubacteriales</taxon>
        <taxon>Oscillospiraceae</taxon>
        <taxon>Oscillospiraceae incertae sedis</taxon>
    </lineage>
</organism>
<dbReference type="PANTHER" id="PTHR30411:SF0">
    <property type="entry name" value="CYS-TRNA(PRO)_CYS-TRNA(CYS) DEACYLASE YBAK"/>
    <property type="match status" value="1"/>
</dbReference>
<accession>A0A078KP19</accession>
<dbReference type="NCBIfam" id="TIGR00011">
    <property type="entry name" value="YbaK_EbsC"/>
    <property type="match status" value="1"/>
</dbReference>
<feature type="domain" description="YbaK/aminoacyl-tRNA synthetase-associated" evidence="5">
    <location>
        <begin position="34"/>
        <end position="147"/>
    </location>
</feature>
<protein>
    <recommendedName>
        <fullName evidence="4">Cys-tRNA(Pro)/Cys-tRNA(Cys) deacylase</fullName>
        <ecNumber evidence="4">4.2.-.-</ecNumber>
    </recommendedName>
</protein>
<name>A0A078KP19_9FIRM</name>
<keyword evidence="7" id="KW-1185">Reference proteome</keyword>
<dbReference type="PIRSF" id="PIRSF006181">
    <property type="entry name" value="EbsC_YbaK"/>
    <property type="match status" value="1"/>
</dbReference>
<dbReference type="HOGENOM" id="CLU_094875_3_0_9"/>
<dbReference type="InterPro" id="IPR007214">
    <property type="entry name" value="YbaK/aa-tRNA-synth-assoc-dom"/>
</dbReference>
<dbReference type="OrthoDB" id="9809296at2"/>
<dbReference type="EC" id="4.2.-.-" evidence="4"/>
<evidence type="ECO:0000313" key="6">
    <source>
        <dbReference type="EMBL" id="CDZ24208.1"/>
    </source>
</evidence>
<dbReference type="CDD" id="cd00002">
    <property type="entry name" value="YbaK_deacylase"/>
    <property type="match status" value="1"/>
</dbReference>
<dbReference type="InterPro" id="IPR036754">
    <property type="entry name" value="YbaK/aa-tRNA-synt-asso_dom_sf"/>
</dbReference>
<evidence type="ECO:0000256" key="2">
    <source>
        <dbReference type="ARBA" id="ARBA00022917"/>
    </source>
</evidence>
<dbReference type="AlphaFoldDB" id="A0A078KP19"/>
<dbReference type="KEGG" id="ccel:CCDG5_1091"/>
<dbReference type="PANTHER" id="PTHR30411">
    <property type="entry name" value="CYTOPLASMIC PROTEIN"/>
    <property type="match status" value="1"/>
</dbReference>
<evidence type="ECO:0000259" key="5">
    <source>
        <dbReference type="Pfam" id="PF04073"/>
    </source>
</evidence>
<evidence type="ECO:0000256" key="3">
    <source>
        <dbReference type="ARBA" id="ARBA00023239"/>
    </source>
</evidence>
<comment type="similarity">
    <text evidence="1 4">Belongs to the prolyl-tRNA editing family. YbaK/EbsC subfamily.</text>
</comment>
<dbReference type="GO" id="GO:0002161">
    <property type="term" value="F:aminoacyl-tRNA deacylase activity"/>
    <property type="evidence" value="ECO:0007669"/>
    <property type="project" value="InterPro"/>
</dbReference>
<gene>
    <name evidence="6" type="ORF">CCDG5_1091</name>
</gene>
<evidence type="ECO:0000256" key="4">
    <source>
        <dbReference type="PIRNR" id="PIRNR006181"/>
    </source>
</evidence>
<evidence type="ECO:0000256" key="1">
    <source>
        <dbReference type="ARBA" id="ARBA00009798"/>
    </source>
</evidence>
<dbReference type="GO" id="GO:0016829">
    <property type="term" value="F:lyase activity"/>
    <property type="evidence" value="ECO:0007669"/>
    <property type="project" value="UniProtKB-KW"/>
</dbReference>
<dbReference type="EMBL" id="LM995447">
    <property type="protein sequence ID" value="CDZ24208.1"/>
    <property type="molecule type" value="Genomic_DNA"/>
</dbReference>
<evidence type="ECO:0000313" key="7">
    <source>
        <dbReference type="Proteomes" id="UP000032431"/>
    </source>
</evidence>
<sequence>MTKTNAMRMLDKAKIPYETFEYEFNDDELIGLHAAAQIKTLTPAQCFKTLVTRGEKKGILVFCVPVTAELDLKAAAANAGDKRVEMIHVKELFGITGYIRGGCSPIGMKKKYPTFIDSTAQNFEKIAISGGKRGLQIILNPKDLIEFVGAIPCSITKQYDLR</sequence>
<dbReference type="GO" id="GO:0006412">
    <property type="term" value="P:translation"/>
    <property type="evidence" value="ECO:0007669"/>
    <property type="project" value="UniProtKB-KW"/>
</dbReference>
<keyword evidence="2 4" id="KW-0648">Protein biosynthesis</keyword>
<dbReference type="Gene3D" id="3.90.960.10">
    <property type="entry name" value="YbaK/aminoacyl-tRNA synthetase-associated domain"/>
    <property type="match status" value="1"/>
</dbReference>
<dbReference type="SUPFAM" id="SSF55826">
    <property type="entry name" value="YbaK/ProRS associated domain"/>
    <property type="match status" value="1"/>
</dbReference>
<keyword evidence="3 4" id="KW-0456">Lyase</keyword>
<dbReference type="STRING" id="29343.CCDG5_1091"/>
<proteinExistence type="inferred from homology"/>
<dbReference type="Proteomes" id="UP000032431">
    <property type="component" value="Chromosome I"/>
</dbReference>
<dbReference type="Pfam" id="PF04073">
    <property type="entry name" value="tRNA_edit"/>
    <property type="match status" value="1"/>
</dbReference>
<dbReference type="InterPro" id="IPR004369">
    <property type="entry name" value="Prolyl-tRNA_editing_YbaK/EbsC"/>
</dbReference>
<dbReference type="PATRIC" id="fig|29343.3.peg.1150"/>